<keyword evidence="4 7" id="KW-0812">Transmembrane</keyword>
<evidence type="ECO:0000256" key="1">
    <source>
        <dbReference type="ARBA" id="ARBA00004651"/>
    </source>
</evidence>
<evidence type="ECO:0000313" key="8">
    <source>
        <dbReference type="EMBL" id="QDH16398.1"/>
    </source>
</evidence>
<feature type="transmembrane region" description="Helical" evidence="7">
    <location>
        <begin position="267"/>
        <end position="289"/>
    </location>
</feature>
<feature type="transmembrane region" description="Helical" evidence="7">
    <location>
        <begin position="202"/>
        <end position="221"/>
    </location>
</feature>
<dbReference type="PANTHER" id="PTHR43141">
    <property type="entry name" value="CYTOCHROME BD2 SUBUNIT II"/>
    <property type="match status" value="1"/>
</dbReference>
<dbReference type="NCBIfam" id="TIGR00203">
    <property type="entry name" value="cydB"/>
    <property type="match status" value="1"/>
</dbReference>
<gene>
    <name evidence="8" type="primary">cydB</name>
    <name evidence="8" type="ORF">E3D00_01560</name>
</gene>
<comment type="similarity">
    <text evidence="2">Belongs to the cytochrome ubiquinol oxidase subunit 2 family.</text>
</comment>
<feature type="transmembrane region" description="Helical" evidence="7">
    <location>
        <begin position="86"/>
        <end position="103"/>
    </location>
</feature>
<evidence type="ECO:0000256" key="7">
    <source>
        <dbReference type="SAM" id="Phobius"/>
    </source>
</evidence>
<dbReference type="GO" id="GO:0005886">
    <property type="term" value="C:plasma membrane"/>
    <property type="evidence" value="ECO:0007669"/>
    <property type="project" value="UniProtKB-SubCell"/>
</dbReference>
<dbReference type="PANTHER" id="PTHR43141:SF4">
    <property type="entry name" value="CYTOCHROME BD2 SUBUNIT II"/>
    <property type="match status" value="1"/>
</dbReference>
<dbReference type="OrthoDB" id="9776710at2"/>
<comment type="subcellular location">
    <subcellularLocation>
        <location evidence="1">Cell membrane</location>
        <topology evidence="1">Multi-pass membrane protein</topology>
    </subcellularLocation>
</comment>
<dbReference type="Proteomes" id="UP000316313">
    <property type="component" value="Chromosome"/>
</dbReference>
<name>A0A4Y6UIB4_9PROT</name>
<dbReference type="EMBL" id="CP038141">
    <property type="protein sequence ID" value="QDH16398.1"/>
    <property type="molecule type" value="Genomic_DNA"/>
</dbReference>
<dbReference type="GO" id="GO:0009055">
    <property type="term" value="F:electron transfer activity"/>
    <property type="evidence" value="ECO:0007669"/>
    <property type="project" value="TreeGrafter"/>
</dbReference>
<dbReference type="PIRSF" id="PIRSF000267">
    <property type="entry name" value="Cyt_oxidse_sub2"/>
    <property type="match status" value="1"/>
</dbReference>
<dbReference type="KEGG" id="ssam:E3D00_01560"/>
<accession>A0A4Y6UIB4</accession>
<feature type="transmembrane region" description="Helical" evidence="7">
    <location>
        <begin position="168"/>
        <end position="190"/>
    </location>
</feature>
<keyword evidence="6 7" id="KW-0472">Membrane</keyword>
<sequence length="345" mass="38330">MMETASSWLPVVWAVLAATAIFIYVILDGFDLGIGILFLKERDHENRSVMMNTIAPVWDGNETWMIFGGAALYGVFPVAYGTILPALYLPLLFMMLALILRGVSFEFRFKMTSPFGRFFWDTAFCGGSFVAAFMQGIILGTLIQGIPIKNENNTFTFIGTSLDWLTPFALFCGLAVAIGYSLLGATWLIMRCEGALQETMRRAAYGLGALTLLAIAIISVWTPQLHATYMQRWFEWPQIALVAPVPVAVVIVSLTLFLGLRNKNSEILPFVATLLLFFLCFSGLGINIWPYIVPPSITIWMASSPPASQAFLLCGAMFLLPAISAYNIYSYYVFRGKVTADHHYH</sequence>
<evidence type="ECO:0000256" key="2">
    <source>
        <dbReference type="ARBA" id="ARBA00007543"/>
    </source>
</evidence>
<reference evidence="8 9" key="1">
    <citation type="submission" date="2019-03" db="EMBL/GenBank/DDBJ databases">
        <title>The complete genome sequence of Swingsia samuiensis NBRC107927(T).</title>
        <authorList>
            <person name="Chua K.-O."/>
            <person name="Chan K.-G."/>
            <person name="See-Too W.-S."/>
        </authorList>
    </citation>
    <scope>NUCLEOTIDE SEQUENCE [LARGE SCALE GENOMIC DNA]</scope>
    <source>
        <strain evidence="8 9">AH83</strain>
    </source>
</reference>
<dbReference type="GO" id="GO:0019646">
    <property type="term" value="P:aerobic electron transport chain"/>
    <property type="evidence" value="ECO:0007669"/>
    <property type="project" value="TreeGrafter"/>
</dbReference>
<evidence type="ECO:0000256" key="6">
    <source>
        <dbReference type="ARBA" id="ARBA00023136"/>
    </source>
</evidence>
<keyword evidence="5 7" id="KW-1133">Transmembrane helix</keyword>
<keyword evidence="9" id="KW-1185">Reference proteome</keyword>
<protein>
    <submittedName>
        <fullName evidence="8">Cytochrome d ubiquinol oxidase subunit II</fullName>
    </submittedName>
</protein>
<dbReference type="Pfam" id="PF02322">
    <property type="entry name" value="Cyt_bd_oxida_II"/>
    <property type="match status" value="1"/>
</dbReference>
<feature type="transmembrane region" description="Helical" evidence="7">
    <location>
        <begin position="309"/>
        <end position="329"/>
    </location>
</feature>
<feature type="transmembrane region" description="Helical" evidence="7">
    <location>
        <begin position="12"/>
        <end position="39"/>
    </location>
</feature>
<proteinExistence type="inferred from homology"/>
<dbReference type="RefSeq" id="WP_141459328.1">
    <property type="nucleotide sequence ID" value="NZ_CP038141.1"/>
</dbReference>
<dbReference type="InterPro" id="IPR003317">
    <property type="entry name" value="Cyt-d_oxidase_su2"/>
</dbReference>
<organism evidence="8 9">
    <name type="scientific">Swingsia samuiensis</name>
    <dbReference type="NCBI Taxonomy" id="1293412"/>
    <lineage>
        <taxon>Bacteria</taxon>
        <taxon>Pseudomonadati</taxon>
        <taxon>Pseudomonadota</taxon>
        <taxon>Alphaproteobacteria</taxon>
        <taxon>Acetobacterales</taxon>
        <taxon>Acetobacteraceae</taxon>
        <taxon>Swingsia</taxon>
    </lineage>
</organism>
<feature type="transmembrane region" description="Helical" evidence="7">
    <location>
        <begin position="241"/>
        <end position="260"/>
    </location>
</feature>
<dbReference type="AlphaFoldDB" id="A0A4Y6UIB4"/>
<feature type="transmembrane region" description="Helical" evidence="7">
    <location>
        <begin position="124"/>
        <end position="148"/>
    </location>
</feature>
<evidence type="ECO:0000256" key="5">
    <source>
        <dbReference type="ARBA" id="ARBA00022989"/>
    </source>
</evidence>
<dbReference type="GO" id="GO:0070069">
    <property type="term" value="C:cytochrome complex"/>
    <property type="evidence" value="ECO:0007669"/>
    <property type="project" value="TreeGrafter"/>
</dbReference>
<evidence type="ECO:0000256" key="4">
    <source>
        <dbReference type="ARBA" id="ARBA00022692"/>
    </source>
</evidence>
<evidence type="ECO:0000256" key="3">
    <source>
        <dbReference type="ARBA" id="ARBA00022475"/>
    </source>
</evidence>
<keyword evidence="3" id="KW-1003">Cell membrane</keyword>
<dbReference type="GO" id="GO:0016682">
    <property type="term" value="F:oxidoreductase activity, acting on diphenols and related substances as donors, oxygen as acceptor"/>
    <property type="evidence" value="ECO:0007669"/>
    <property type="project" value="TreeGrafter"/>
</dbReference>
<evidence type="ECO:0000313" key="9">
    <source>
        <dbReference type="Proteomes" id="UP000316313"/>
    </source>
</evidence>